<dbReference type="RefSeq" id="WP_197662813.1">
    <property type="nucleotide sequence ID" value="NZ_JAEAGR010000027.1"/>
</dbReference>
<keyword evidence="3" id="KW-0472">Membrane</keyword>
<feature type="coiled-coil region" evidence="1">
    <location>
        <begin position="79"/>
        <end position="111"/>
    </location>
</feature>
<feature type="compositionally biased region" description="Acidic residues" evidence="2">
    <location>
        <begin position="56"/>
        <end position="72"/>
    </location>
</feature>
<dbReference type="GO" id="GO:0005975">
    <property type="term" value="P:carbohydrate metabolic process"/>
    <property type="evidence" value="ECO:0007669"/>
    <property type="project" value="InterPro"/>
</dbReference>
<evidence type="ECO:0000256" key="3">
    <source>
        <dbReference type="SAM" id="Phobius"/>
    </source>
</evidence>
<dbReference type="InterPro" id="IPR011330">
    <property type="entry name" value="Glyco_hydro/deAcase_b/a-brl"/>
</dbReference>
<gene>
    <name evidence="4" type="ORF">I5677_16840</name>
</gene>
<sequence length="483" mass="55202">MAEHQNEHNSGNPKKKKLKRIILVEALILVSLIGAFLLISALDKNDNSDKQAPIEDNLEDSEREEDIGEDEKPEDKLTPEELEAKLEQERLQKEIEERENLIIQADRLAKSYDYDGAIELIKSYEGDEGGYEVYPVLMEAIEGYEATKASLVLYGGSYTSVTQFNHIFFHSLIADNAKAFDKDRDQTGYNMYMTTVFEFEKMMQSMYEDGYVLVSMHDMVKQVTKEDGSTEFVEAEIYLPEGKKPFVLSQDDVNYYDYMDGDGFASRIVIGEDGKPTTEMIMEDGSVVTGPYDIVPILDAFVEEHPDFSYRGAKGILALTGYEGALGYRTDDPNSPTYEQDKETVKAVAEALKANGWEFASHSWGHKNSQTISYELFQRDTERWANEVAPLIGPTDIYIFPFGVDIETTMGPYVSDKYKLLKEHGFNYFCGVYKEPWMQIKKNYVRMTRRPLDGQAMLEFPERLADLFDVPAIIDPERPDKDW</sequence>
<evidence type="ECO:0000256" key="2">
    <source>
        <dbReference type="SAM" id="MobiDB-lite"/>
    </source>
</evidence>
<keyword evidence="3" id="KW-0812">Transmembrane</keyword>
<dbReference type="PANTHER" id="PTHR34216:SF3">
    <property type="entry name" value="POLY-BETA-1,6-N-ACETYL-D-GLUCOSAMINE N-DEACETYLASE"/>
    <property type="match status" value="1"/>
</dbReference>
<accession>A0A8J7KUJ7</accession>
<organism evidence="4 5">
    <name type="scientific">Mobilitalea sibirica</name>
    <dbReference type="NCBI Taxonomy" id="1462919"/>
    <lineage>
        <taxon>Bacteria</taxon>
        <taxon>Bacillati</taxon>
        <taxon>Bacillota</taxon>
        <taxon>Clostridia</taxon>
        <taxon>Lachnospirales</taxon>
        <taxon>Lachnospiraceae</taxon>
        <taxon>Mobilitalea</taxon>
    </lineage>
</organism>
<evidence type="ECO:0000256" key="1">
    <source>
        <dbReference type="SAM" id="Coils"/>
    </source>
</evidence>
<dbReference type="InterPro" id="IPR051398">
    <property type="entry name" value="Polysacch_Deacetylase"/>
</dbReference>
<dbReference type="AlphaFoldDB" id="A0A8J7KUJ7"/>
<dbReference type="SUPFAM" id="SSF88713">
    <property type="entry name" value="Glycoside hydrolase/deacetylase"/>
    <property type="match status" value="1"/>
</dbReference>
<evidence type="ECO:0000313" key="5">
    <source>
        <dbReference type="Proteomes" id="UP000623269"/>
    </source>
</evidence>
<proteinExistence type="predicted"/>
<keyword evidence="3" id="KW-1133">Transmembrane helix</keyword>
<feature type="transmembrane region" description="Helical" evidence="3">
    <location>
        <begin position="21"/>
        <end position="42"/>
    </location>
</feature>
<dbReference type="Proteomes" id="UP000623269">
    <property type="component" value="Unassembled WGS sequence"/>
</dbReference>
<dbReference type="EMBL" id="JAEAGR010000027">
    <property type="protein sequence ID" value="MBH1942561.1"/>
    <property type="molecule type" value="Genomic_DNA"/>
</dbReference>
<feature type="region of interest" description="Disordered" evidence="2">
    <location>
        <begin position="48"/>
        <end position="77"/>
    </location>
</feature>
<evidence type="ECO:0000313" key="4">
    <source>
        <dbReference type="EMBL" id="MBH1942561.1"/>
    </source>
</evidence>
<dbReference type="PANTHER" id="PTHR34216">
    <property type="match status" value="1"/>
</dbReference>
<dbReference type="Gene3D" id="3.20.20.370">
    <property type="entry name" value="Glycoside hydrolase/deacetylase"/>
    <property type="match status" value="1"/>
</dbReference>
<protein>
    <submittedName>
        <fullName evidence="4">Polysaccharide deacetylase</fullName>
    </submittedName>
</protein>
<keyword evidence="1" id="KW-0175">Coiled coil</keyword>
<keyword evidence="5" id="KW-1185">Reference proteome</keyword>
<name>A0A8J7KUJ7_9FIRM</name>
<comment type="caution">
    <text evidence="4">The sequence shown here is derived from an EMBL/GenBank/DDBJ whole genome shotgun (WGS) entry which is preliminary data.</text>
</comment>
<reference evidence="4" key="1">
    <citation type="submission" date="2020-12" db="EMBL/GenBank/DDBJ databases">
        <title>M. sibirica DSM 26468T genome.</title>
        <authorList>
            <person name="Thieme N."/>
            <person name="Rettenmaier R."/>
            <person name="Zverlov V."/>
            <person name="Liebl W."/>
        </authorList>
    </citation>
    <scope>NUCLEOTIDE SEQUENCE</scope>
    <source>
        <strain evidence="4">DSM 26468</strain>
    </source>
</reference>